<evidence type="ECO:0000313" key="2">
    <source>
        <dbReference type="EMBL" id="KAE9542802.1"/>
    </source>
</evidence>
<feature type="compositionally biased region" description="Low complexity" evidence="1">
    <location>
        <begin position="108"/>
        <end position="144"/>
    </location>
</feature>
<dbReference type="AlphaFoldDB" id="A0A6G0U3E7"/>
<gene>
    <name evidence="2" type="ORF">AGLY_002713</name>
</gene>
<keyword evidence="3" id="KW-1185">Reference proteome</keyword>
<comment type="caution">
    <text evidence="2">The sequence shown here is derived from an EMBL/GenBank/DDBJ whole genome shotgun (WGS) entry which is preliminary data.</text>
</comment>
<protein>
    <submittedName>
        <fullName evidence="2">Uncharacterized protein</fullName>
    </submittedName>
</protein>
<proteinExistence type="predicted"/>
<evidence type="ECO:0000313" key="3">
    <source>
        <dbReference type="Proteomes" id="UP000475862"/>
    </source>
</evidence>
<name>A0A6G0U3E7_APHGL</name>
<feature type="region of interest" description="Disordered" evidence="1">
    <location>
        <begin position="1"/>
        <end position="29"/>
    </location>
</feature>
<evidence type="ECO:0000256" key="1">
    <source>
        <dbReference type="SAM" id="MobiDB-lite"/>
    </source>
</evidence>
<feature type="region of interest" description="Disordered" evidence="1">
    <location>
        <begin position="106"/>
        <end position="152"/>
    </location>
</feature>
<dbReference type="Proteomes" id="UP000475862">
    <property type="component" value="Unassembled WGS sequence"/>
</dbReference>
<dbReference type="EMBL" id="VYZN01000009">
    <property type="protein sequence ID" value="KAE9542802.1"/>
    <property type="molecule type" value="Genomic_DNA"/>
</dbReference>
<organism evidence="2 3">
    <name type="scientific">Aphis glycines</name>
    <name type="common">Soybean aphid</name>
    <dbReference type="NCBI Taxonomy" id="307491"/>
    <lineage>
        <taxon>Eukaryota</taxon>
        <taxon>Metazoa</taxon>
        <taxon>Ecdysozoa</taxon>
        <taxon>Arthropoda</taxon>
        <taxon>Hexapoda</taxon>
        <taxon>Insecta</taxon>
        <taxon>Pterygota</taxon>
        <taxon>Neoptera</taxon>
        <taxon>Paraneoptera</taxon>
        <taxon>Hemiptera</taxon>
        <taxon>Sternorrhyncha</taxon>
        <taxon>Aphidomorpha</taxon>
        <taxon>Aphidoidea</taxon>
        <taxon>Aphididae</taxon>
        <taxon>Aphidini</taxon>
        <taxon>Aphis</taxon>
        <taxon>Aphis</taxon>
    </lineage>
</organism>
<accession>A0A6G0U3E7</accession>
<reference evidence="2 3" key="1">
    <citation type="submission" date="2019-08" db="EMBL/GenBank/DDBJ databases">
        <title>The genome of the soybean aphid Biotype 1, its phylome, world population structure and adaptation to the North American continent.</title>
        <authorList>
            <person name="Giordano R."/>
            <person name="Donthu R.K."/>
            <person name="Hernandez A.G."/>
            <person name="Wright C.L."/>
            <person name="Zimin A.V."/>
        </authorList>
    </citation>
    <scope>NUCLEOTIDE SEQUENCE [LARGE SCALE GENOMIC DNA]</scope>
    <source>
        <tissue evidence="2">Whole aphids</tissue>
    </source>
</reference>
<sequence length="425" mass="44033">MLTPRLCSGLSLPTLPSESGRSKPMNSLKKYRSSLDPAISDTVVCGSMLSKDSKPSLMIELVSENASRPKKKYFSNSVWLFRSDSTSLSSQLSSTIVCNVKSNADRLNSGSSSNDISSPSEDSILKSSLSKSSTQESSSAKPSSNAMTADNVSPPVTTFTSLSSAGSEVSRVSLNPSSWITVGIILVVSLVTTFTAGLSSRVIIIKLVNFPLKQAVAEDSSTDICSMDSVPENSSDALLFPVADLTAAADVESKMLDSFTLQPSSSSSSSSSSGLSFTSYDMAMFCASESSESSDGDGDVSRVAYIVSTAPPPSSTAAAGGSGIFTTTPPAPLWSFTFFTSVPLTASRSRKYSVKTFANAVCARSGGITIGTGTNTGNGNTTGTNVVDVVVIARASVSLSLLPPLLPPLQPVNWSPLPVPAPPAD</sequence>